<evidence type="ECO:0008006" key="3">
    <source>
        <dbReference type="Google" id="ProtNLM"/>
    </source>
</evidence>
<dbReference type="RefSeq" id="WP_380572268.1">
    <property type="nucleotide sequence ID" value="NZ_JBHMAH010000040.1"/>
</dbReference>
<evidence type="ECO:0000313" key="2">
    <source>
        <dbReference type="Proteomes" id="UP001589740"/>
    </source>
</evidence>
<proteinExistence type="predicted"/>
<reference evidence="1 2" key="1">
    <citation type="submission" date="2024-09" db="EMBL/GenBank/DDBJ databases">
        <authorList>
            <person name="Sun Q."/>
            <person name="Mori K."/>
        </authorList>
    </citation>
    <scope>NUCLEOTIDE SEQUENCE [LARGE SCALE GENOMIC DNA]</scope>
    <source>
        <strain evidence="1 2">JCM 12822</strain>
    </source>
</reference>
<keyword evidence="2" id="KW-1185">Reference proteome</keyword>
<evidence type="ECO:0000313" key="1">
    <source>
        <dbReference type="EMBL" id="MFB9861620.1"/>
    </source>
</evidence>
<protein>
    <recommendedName>
        <fullName evidence="3">Protein involved in plasmid replication-relaxation</fullName>
    </recommendedName>
</protein>
<comment type="caution">
    <text evidence="1">The sequence shown here is derived from an EMBL/GenBank/DDBJ whole genome shotgun (WGS) entry which is preliminary data.</text>
</comment>
<feature type="non-terminal residue" evidence="1">
    <location>
        <position position="1"/>
    </location>
</feature>
<dbReference type="Proteomes" id="UP001589740">
    <property type="component" value="Unassembled WGS sequence"/>
</dbReference>
<accession>A0ABV5Z9K1</accession>
<name>A0ABV5Z9K1_9STAP</name>
<gene>
    <name evidence="1" type="ORF">ACFFLE_11130</name>
</gene>
<organism evidence="1 2">
    <name type="scientific">Salinicoccus siamensis</name>
    <dbReference type="NCBI Taxonomy" id="381830"/>
    <lineage>
        <taxon>Bacteria</taxon>
        <taxon>Bacillati</taxon>
        <taxon>Bacillota</taxon>
        <taxon>Bacilli</taxon>
        <taxon>Bacillales</taxon>
        <taxon>Staphylococcaceae</taxon>
        <taxon>Salinicoccus</taxon>
    </lineage>
</organism>
<dbReference type="EMBL" id="JBHMAH010000040">
    <property type="protein sequence ID" value="MFB9861620.1"/>
    <property type="molecule type" value="Genomic_DNA"/>
</dbReference>
<sequence length="256" mass="29442">MKMDVNGALKWAYMKKGGAGMQIIGAQKTQVLDLINRFGVIGNKTLFAFFEGAISRHMLYKILRFLTKRGYIKKGNIGPLYYVYITPGATGLVSEPMHALRTLNQSELVHDLRVADYIIKQYLRLRTKDAVSQVGFTTERELIDDDLIEQVDATSDWKRSRNIDTVKRKVPDGYLHIKRVDGRKQALAIEYELTQKSKGKYEEILKRYARMYAHDELNGVVYIVAVPRIQRQIEAVRSSRGYTLPIKFHVADRVWG</sequence>